<comment type="caution">
    <text evidence="3">The sequence shown here is derived from an EMBL/GenBank/DDBJ whole genome shotgun (WGS) entry which is preliminary data.</text>
</comment>
<name>A0AA88DZ88_FICCA</name>
<dbReference type="PANTHER" id="PTHR47718:SF17">
    <property type="entry name" value="PROTEIN FAR1-RELATED SEQUENCE 5-LIKE"/>
    <property type="match status" value="1"/>
</dbReference>
<dbReference type="PANTHER" id="PTHR47718">
    <property type="entry name" value="OS01G0519700 PROTEIN"/>
    <property type="match status" value="1"/>
</dbReference>
<reference evidence="3" key="1">
    <citation type="submission" date="2023-07" db="EMBL/GenBank/DDBJ databases">
        <title>draft genome sequence of fig (Ficus carica).</title>
        <authorList>
            <person name="Takahashi T."/>
            <person name="Nishimura K."/>
        </authorList>
    </citation>
    <scope>NUCLEOTIDE SEQUENCE</scope>
</reference>
<evidence type="ECO:0000313" key="3">
    <source>
        <dbReference type="EMBL" id="GMN64719.1"/>
    </source>
</evidence>
<sequence>MSPWILSKTAPGIGDRTIISSEGVDIIAWEIAIPCVPERDSPRNESAFWEQFLTERPGQKTIENNQNETANEEDESSLRSNEDGMESGTAPSDHECGQILVVPQCGMEFPSEERAYNFYKNYAARLGFNVRKGKVQRMSNGMIQKRILLCSKEGERSKKISGKTPRYKRKETRTGCKAEIRIELKNGKWVIYSCSLEHNHELERPGQSHEMDTYPDNSQVVARESTGDGAQVVDEEGGTAENRSPEEDLFADCLYEDRSKQDFEETWNRLMEVCKLREDPWLAIVYKSREKWSHLFCEELSFAADLESILKVGLDFDIFPRWKNATLADIFEEYLETTEQFRSRELLEDFEYNAVQFKLRIGMDKHAADVYTCNVFEEFEWEFEKIKSLAIEESVASEETRKIVERHLDSALQETEEYQKKKFWCTDLRGDEICCGERHCPFGKKKKIGSASSSGNEVHGS</sequence>
<dbReference type="Pfam" id="PF03101">
    <property type="entry name" value="FAR1"/>
    <property type="match status" value="1"/>
</dbReference>
<evidence type="ECO:0000259" key="2">
    <source>
        <dbReference type="Pfam" id="PF03101"/>
    </source>
</evidence>
<accession>A0AA88DZ88</accession>
<proteinExistence type="predicted"/>
<dbReference type="InterPro" id="IPR004330">
    <property type="entry name" value="FAR1_DNA_bnd_dom"/>
</dbReference>
<protein>
    <recommendedName>
        <fullName evidence="2">FAR1 domain-containing protein</fullName>
    </recommendedName>
</protein>
<dbReference type="Proteomes" id="UP001187192">
    <property type="component" value="Unassembled WGS sequence"/>
</dbReference>
<organism evidence="3 4">
    <name type="scientific">Ficus carica</name>
    <name type="common">Common fig</name>
    <dbReference type="NCBI Taxonomy" id="3494"/>
    <lineage>
        <taxon>Eukaryota</taxon>
        <taxon>Viridiplantae</taxon>
        <taxon>Streptophyta</taxon>
        <taxon>Embryophyta</taxon>
        <taxon>Tracheophyta</taxon>
        <taxon>Spermatophyta</taxon>
        <taxon>Magnoliopsida</taxon>
        <taxon>eudicotyledons</taxon>
        <taxon>Gunneridae</taxon>
        <taxon>Pentapetalae</taxon>
        <taxon>rosids</taxon>
        <taxon>fabids</taxon>
        <taxon>Rosales</taxon>
        <taxon>Moraceae</taxon>
        <taxon>Ficeae</taxon>
        <taxon>Ficus</taxon>
    </lineage>
</organism>
<dbReference type="AlphaFoldDB" id="A0AA88DZ88"/>
<feature type="region of interest" description="Disordered" evidence="1">
    <location>
        <begin position="55"/>
        <end position="94"/>
    </location>
</feature>
<dbReference type="EMBL" id="BTGU01000191">
    <property type="protein sequence ID" value="GMN64719.1"/>
    <property type="molecule type" value="Genomic_DNA"/>
</dbReference>
<evidence type="ECO:0000256" key="1">
    <source>
        <dbReference type="SAM" id="MobiDB-lite"/>
    </source>
</evidence>
<gene>
    <name evidence="3" type="ORF">TIFTF001_033772</name>
</gene>
<evidence type="ECO:0000313" key="4">
    <source>
        <dbReference type="Proteomes" id="UP001187192"/>
    </source>
</evidence>
<feature type="domain" description="FAR1" evidence="2">
    <location>
        <begin position="117"/>
        <end position="203"/>
    </location>
</feature>
<keyword evidence="4" id="KW-1185">Reference proteome</keyword>